<dbReference type="PANTHER" id="PTHR46082:SF6">
    <property type="entry name" value="AAA+ ATPASE DOMAIN-CONTAINING PROTEIN-RELATED"/>
    <property type="match status" value="1"/>
</dbReference>
<dbReference type="EMBL" id="PXOG01000185">
    <property type="protein sequence ID" value="RGP69225.1"/>
    <property type="molecule type" value="Genomic_DNA"/>
</dbReference>
<dbReference type="SUPFAM" id="SSF48452">
    <property type="entry name" value="TPR-like"/>
    <property type="match status" value="1"/>
</dbReference>
<dbReference type="Proteomes" id="UP000266234">
    <property type="component" value="Unassembled WGS sequence"/>
</dbReference>
<dbReference type="InterPro" id="IPR046536">
    <property type="entry name" value="DUF6601"/>
</dbReference>
<dbReference type="InterPro" id="IPR007751">
    <property type="entry name" value="DUF676_lipase-like"/>
</dbReference>
<keyword evidence="5" id="KW-1185">Reference proteome</keyword>
<sequence length="1172" mass="131924">MAQILVHGAAKGSKFQSPPFTIRLLSPLNQHDGVDHLSNSNDPFLNLFPASYCTKSDDLVPSSHDYSTSIASELDIQRLNKIHRWLWVAGTALPARSLHDQIFRGREVVITEAMDMHLVWTTGKIYIKPIPRFFARADCVDRYSPSGFVRQWDRYSAFFHSNLGWLAATTVYMVVVLTSMQVGLATEILSKSNAFQSASYGFTVFSILGPLICAGLIVVVFACSGDFSHRTNFFLASRSVEMEVALSAEQLVILSSLSIAFFWLAYQLSIPKSNQTTNLRNRRHIDVLYDPEDDAANPKRATVDIVAVHGLSSNVDRTWTWRPGQPEVSVHWLRDNNMLRSKVPNARIMVFNYDSTWISDAPKTRVELCGEELIRSLHNFRQDSDRPIVFVAHSFGGLVVQDGLIFADREREFKYILDCTAGFVSLGTPFRGTGIYWAADLTAAVIRFFGSHRGVLSLLLYDSPQLRDKTQNLGRLRRTFPFPIFCFFELFQTTFIRLPFLSNIFRGIVVAEASACVSGDERLQLQTDHIELNKYSGPEDRSYLSVSAEIAKMCNNASTVVNSHSTVDDPLPSGHWVVPFEQNEGFVGRENYLNGILERISPASIKNACQRTVVEGLGGVGKTQIVLEAAFRLRKRKPACSVFWVPAIDMIGIRKAYSEIARSLGIQVAEDSNASTLEQVKVVLSNQNMGEWLLVIDNADDPTLLFEPSCLTSHLPSSPLGSIVFTTRTSEITSRLDVPLAGIFLIGAMNKHEAIALMGTKLSKSQMADMDSIEALLEVLTYLPLGAKQAAAYMQKTKTTPAKYLQLCEMNDESFSKLLTKDFEDRSRRQNPPYDAFVQNAVAKTWLISFEHVLDINPIAGDILKFACFLSEKNVPLSIFPPVHETAELDEAIGVLQSYAFITLRDDGSSFDMDRLVRLATRNWLEENGDFVQVYEPVLLRMRTLFSQPAPDSKADRLKYLSHALSVLDNNARSSNDHARCGLLWSVCIALLSEGMCTVALGLIHQAQMIATDIYTENDPMQLGVRAVLDQILFHLGRGPDAIETQRESLEAYKKTFGEEDELTKSNMSHFAHNLLEIGRYQEAEEILLQLLQIQERDHGEASSIDIILTRFYLTLCRYQEPEQLAREMEQLAQEWLRVQKSASGKQHQNFLVMIYFVVWVDTKKRKKHFDI</sequence>
<dbReference type="SUPFAM" id="SSF53474">
    <property type="entry name" value="alpha/beta-Hydrolases"/>
    <property type="match status" value="1"/>
</dbReference>
<feature type="transmembrane region" description="Helical" evidence="2">
    <location>
        <begin position="202"/>
        <end position="223"/>
    </location>
</feature>
<evidence type="ECO:0000313" key="5">
    <source>
        <dbReference type="Proteomes" id="UP000266234"/>
    </source>
</evidence>
<dbReference type="SUPFAM" id="SSF52540">
    <property type="entry name" value="P-loop containing nucleoside triphosphate hydrolases"/>
    <property type="match status" value="1"/>
</dbReference>
<evidence type="ECO:0000259" key="3">
    <source>
        <dbReference type="Pfam" id="PF05057"/>
    </source>
</evidence>
<gene>
    <name evidence="4" type="ORF">FLONG3_7861</name>
</gene>
<dbReference type="Pfam" id="PF13424">
    <property type="entry name" value="TPR_12"/>
    <property type="match status" value="1"/>
</dbReference>
<comment type="caution">
    <text evidence="4">The sequence shown here is derived from an EMBL/GenBank/DDBJ whole genome shotgun (WGS) entry which is preliminary data.</text>
</comment>
<protein>
    <recommendedName>
        <fullName evidence="3">DUF676 domain-containing protein</fullName>
    </recommendedName>
</protein>
<feature type="domain" description="DUF676" evidence="3">
    <location>
        <begin position="305"/>
        <end position="433"/>
    </location>
</feature>
<dbReference type="AlphaFoldDB" id="A0A395SAG6"/>
<dbReference type="InterPro" id="IPR011990">
    <property type="entry name" value="TPR-like_helical_dom_sf"/>
</dbReference>
<proteinExistence type="inferred from homology"/>
<dbReference type="Gene3D" id="3.40.50.1820">
    <property type="entry name" value="alpha/beta hydrolase"/>
    <property type="match status" value="1"/>
</dbReference>
<reference evidence="4 5" key="1">
    <citation type="journal article" date="2018" name="PLoS Pathog.">
        <title>Evolution of structural diversity of trichothecenes, a family of toxins produced by plant pathogenic and entomopathogenic fungi.</title>
        <authorList>
            <person name="Proctor R.H."/>
            <person name="McCormick S.P."/>
            <person name="Kim H.S."/>
            <person name="Cardoza R.E."/>
            <person name="Stanley A.M."/>
            <person name="Lindo L."/>
            <person name="Kelly A."/>
            <person name="Brown D.W."/>
            <person name="Lee T."/>
            <person name="Vaughan M.M."/>
            <person name="Alexander N.J."/>
            <person name="Busman M."/>
            <person name="Gutierrez S."/>
        </authorList>
    </citation>
    <scope>NUCLEOTIDE SEQUENCE [LARGE SCALE GENOMIC DNA]</scope>
    <source>
        <strain evidence="4 5">NRRL 20695</strain>
    </source>
</reference>
<evidence type="ECO:0000256" key="2">
    <source>
        <dbReference type="SAM" id="Phobius"/>
    </source>
</evidence>
<evidence type="ECO:0000256" key="1">
    <source>
        <dbReference type="ARBA" id="ARBA00007920"/>
    </source>
</evidence>
<comment type="similarity">
    <text evidence="1">Belongs to the putative lipase ROG1 family.</text>
</comment>
<dbReference type="PANTHER" id="PTHR46082">
    <property type="entry name" value="ATP/GTP-BINDING PROTEIN-RELATED"/>
    <property type="match status" value="1"/>
</dbReference>
<dbReference type="Pfam" id="PF05057">
    <property type="entry name" value="DUF676"/>
    <property type="match status" value="1"/>
</dbReference>
<dbReference type="GO" id="GO:0043531">
    <property type="term" value="F:ADP binding"/>
    <property type="evidence" value="ECO:0007669"/>
    <property type="project" value="InterPro"/>
</dbReference>
<name>A0A395SAG6_9HYPO</name>
<dbReference type="InterPro" id="IPR053137">
    <property type="entry name" value="NLR-like"/>
</dbReference>
<dbReference type="Pfam" id="PF20246">
    <property type="entry name" value="DUF6601"/>
    <property type="match status" value="2"/>
</dbReference>
<organism evidence="4 5">
    <name type="scientific">Fusarium longipes</name>
    <dbReference type="NCBI Taxonomy" id="694270"/>
    <lineage>
        <taxon>Eukaryota</taxon>
        <taxon>Fungi</taxon>
        <taxon>Dikarya</taxon>
        <taxon>Ascomycota</taxon>
        <taxon>Pezizomycotina</taxon>
        <taxon>Sordariomycetes</taxon>
        <taxon>Hypocreomycetidae</taxon>
        <taxon>Hypocreales</taxon>
        <taxon>Nectriaceae</taxon>
        <taxon>Fusarium</taxon>
    </lineage>
</organism>
<dbReference type="Gene3D" id="3.40.50.300">
    <property type="entry name" value="P-loop containing nucleotide triphosphate hydrolases"/>
    <property type="match status" value="1"/>
</dbReference>
<keyword evidence="2" id="KW-1133">Transmembrane helix</keyword>
<dbReference type="InterPro" id="IPR027417">
    <property type="entry name" value="P-loop_NTPase"/>
</dbReference>
<keyword evidence="2" id="KW-0812">Transmembrane</keyword>
<dbReference type="OrthoDB" id="626167at2759"/>
<keyword evidence="2" id="KW-0472">Membrane</keyword>
<feature type="transmembrane region" description="Helical" evidence="2">
    <location>
        <begin position="163"/>
        <end position="182"/>
    </location>
</feature>
<feature type="transmembrane region" description="Helical" evidence="2">
    <location>
        <begin position="244"/>
        <end position="266"/>
    </location>
</feature>
<accession>A0A395SAG6</accession>
<dbReference type="Gene3D" id="1.25.40.10">
    <property type="entry name" value="Tetratricopeptide repeat domain"/>
    <property type="match status" value="1"/>
</dbReference>
<dbReference type="InterPro" id="IPR029058">
    <property type="entry name" value="AB_hydrolase_fold"/>
</dbReference>
<evidence type="ECO:0000313" key="4">
    <source>
        <dbReference type="EMBL" id="RGP69225.1"/>
    </source>
</evidence>